<dbReference type="Proteomes" id="UP000635565">
    <property type="component" value="Unassembled WGS sequence"/>
</dbReference>
<evidence type="ECO:0000313" key="2">
    <source>
        <dbReference type="EMBL" id="GHO88747.1"/>
    </source>
</evidence>
<gene>
    <name evidence="2" type="ORF">KSZ_67530</name>
</gene>
<evidence type="ECO:0000256" key="1">
    <source>
        <dbReference type="SAM" id="Phobius"/>
    </source>
</evidence>
<keyword evidence="1" id="KW-0472">Membrane</keyword>
<reference evidence="2 3" key="1">
    <citation type="journal article" date="2021" name="Int. J. Syst. Evol. Microbiol.">
        <title>Reticulibacter mediterranei gen. nov., sp. nov., within the new family Reticulibacteraceae fam. nov., and Ktedonospora formicarum gen. nov., sp. nov., Ktedonobacter robiniae sp. nov., Dictyobacter formicarum sp. nov. and Dictyobacter arantiisoli sp. nov., belonging to the class Ktedonobacteria.</title>
        <authorList>
            <person name="Yabe S."/>
            <person name="Zheng Y."/>
            <person name="Wang C.M."/>
            <person name="Sakai Y."/>
            <person name="Abe K."/>
            <person name="Yokota A."/>
            <person name="Donadio S."/>
            <person name="Cavaletti L."/>
            <person name="Monciardini P."/>
        </authorList>
    </citation>
    <scope>NUCLEOTIDE SEQUENCE [LARGE SCALE GENOMIC DNA]</scope>
    <source>
        <strain evidence="2 3">SOSP1-9</strain>
    </source>
</reference>
<feature type="transmembrane region" description="Helical" evidence="1">
    <location>
        <begin position="20"/>
        <end position="47"/>
    </location>
</feature>
<proteinExistence type="predicted"/>
<sequence length="51" mass="5214">MAPGFGNKYVNYSVWDNKLPAIPAISTVAAVAVTTVAIAATVAAVVIPAWL</sequence>
<comment type="caution">
    <text evidence="2">The sequence shown here is derived from an EMBL/GenBank/DDBJ whole genome shotgun (WGS) entry which is preliminary data.</text>
</comment>
<name>A0ABQ3VS98_9CHLR</name>
<dbReference type="EMBL" id="BNJJ01000027">
    <property type="protein sequence ID" value="GHO88747.1"/>
    <property type="molecule type" value="Genomic_DNA"/>
</dbReference>
<evidence type="ECO:0000313" key="3">
    <source>
        <dbReference type="Proteomes" id="UP000635565"/>
    </source>
</evidence>
<keyword evidence="1" id="KW-1133">Transmembrane helix</keyword>
<keyword evidence="1" id="KW-0812">Transmembrane</keyword>
<protein>
    <submittedName>
        <fullName evidence="2">Uncharacterized protein</fullName>
    </submittedName>
</protein>
<accession>A0ABQ3VS98</accession>
<organism evidence="2 3">
    <name type="scientific">Dictyobacter formicarum</name>
    <dbReference type="NCBI Taxonomy" id="2778368"/>
    <lineage>
        <taxon>Bacteria</taxon>
        <taxon>Bacillati</taxon>
        <taxon>Chloroflexota</taxon>
        <taxon>Ktedonobacteria</taxon>
        <taxon>Ktedonobacterales</taxon>
        <taxon>Dictyobacteraceae</taxon>
        <taxon>Dictyobacter</taxon>
    </lineage>
</organism>
<keyword evidence="3" id="KW-1185">Reference proteome</keyword>